<comment type="pathway">
    <text evidence="12">Cofactor biosynthesis; adenosylcobalamin biosynthesis; precorrin-2 from uroporphyrinogen III: step 1/1.</text>
</comment>
<evidence type="ECO:0000313" key="15">
    <source>
        <dbReference type="EMBL" id="NLS14719.1"/>
    </source>
</evidence>
<keyword evidence="7" id="KW-0560">Oxidoreductase</keyword>
<evidence type="ECO:0000313" key="16">
    <source>
        <dbReference type="Proteomes" id="UP000535589"/>
    </source>
</evidence>
<keyword evidence="16" id="KW-1185">Reference proteome</keyword>
<evidence type="ECO:0000256" key="10">
    <source>
        <dbReference type="ARBA" id="ARBA00023268"/>
    </source>
</evidence>
<evidence type="ECO:0000256" key="13">
    <source>
        <dbReference type="RuleBase" id="RU003960"/>
    </source>
</evidence>
<dbReference type="InterPro" id="IPR000878">
    <property type="entry name" value="4pyrrol_Mease"/>
</dbReference>
<dbReference type="InterPro" id="IPR014776">
    <property type="entry name" value="4pyrrole_Mease_sub2"/>
</dbReference>
<keyword evidence="3" id="KW-0169">Cobalamin biosynthesis</keyword>
<dbReference type="Pfam" id="PF00590">
    <property type="entry name" value="TP_methylase"/>
    <property type="match status" value="1"/>
</dbReference>
<dbReference type="Proteomes" id="UP000535589">
    <property type="component" value="Unassembled WGS sequence"/>
</dbReference>
<dbReference type="FunFam" id="3.30.950.10:FF:000001">
    <property type="entry name" value="Siroheme synthase"/>
    <property type="match status" value="1"/>
</dbReference>
<dbReference type="Gene3D" id="3.30.950.10">
    <property type="entry name" value="Methyltransferase, Cobalt-precorrin-4 Transmethylase, Domain 2"/>
    <property type="match status" value="1"/>
</dbReference>
<evidence type="ECO:0000256" key="4">
    <source>
        <dbReference type="ARBA" id="ARBA00022603"/>
    </source>
</evidence>
<dbReference type="CDD" id="cd11642">
    <property type="entry name" value="SUMT"/>
    <property type="match status" value="1"/>
</dbReference>
<evidence type="ECO:0000259" key="14">
    <source>
        <dbReference type="Pfam" id="PF00590"/>
    </source>
</evidence>
<evidence type="ECO:0000256" key="9">
    <source>
        <dbReference type="ARBA" id="ARBA00023244"/>
    </source>
</evidence>
<evidence type="ECO:0000256" key="2">
    <source>
        <dbReference type="ARBA" id="ARBA00012162"/>
    </source>
</evidence>
<dbReference type="PROSITE" id="PS00840">
    <property type="entry name" value="SUMT_2"/>
    <property type="match status" value="1"/>
</dbReference>
<dbReference type="EMBL" id="JABAIK010000027">
    <property type="protein sequence ID" value="NLS14719.1"/>
    <property type="molecule type" value="Genomic_DNA"/>
</dbReference>
<name>A0A7X8TTW2_9VIBR</name>
<evidence type="ECO:0000256" key="11">
    <source>
        <dbReference type="ARBA" id="ARBA00025705"/>
    </source>
</evidence>
<evidence type="ECO:0000256" key="12">
    <source>
        <dbReference type="ARBA" id="ARBA00060548"/>
    </source>
</evidence>
<dbReference type="AlphaFoldDB" id="A0A7X8TTW2"/>
<dbReference type="EC" id="2.1.1.107" evidence="2"/>
<comment type="similarity">
    <text evidence="1 13">Belongs to the precorrin methyltransferase family.</text>
</comment>
<dbReference type="FunFam" id="3.40.1010.10:FF:000001">
    <property type="entry name" value="Siroheme synthase"/>
    <property type="match status" value="1"/>
</dbReference>
<gene>
    <name evidence="15" type="primary">cobA</name>
    <name evidence="15" type="ORF">HGP28_17820</name>
</gene>
<evidence type="ECO:0000256" key="8">
    <source>
        <dbReference type="ARBA" id="ARBA00023239"/>
    </source>
</evidence>
<comment type="caution">
    <text evidence="15">The sequence shown here is derived from an EMBL/GenBank/DDBJ whole genome shotgun (WGS) entry which is preliminary data.</text>
</comment>
<protein>
    <recommendedName>
        <fullName evidence="2">uroporphyrinogen-III C-methyltransferase</fullName>
        <ecNumber evidence="2">2.1.1.107</ecNumber>
    </recommendedName>
</protein>
<dbReference type="SUPFAM" id="SSF53790">
    <property type="entry name" value="Tetrapyrrole methylase"/>
    <property type="match status" value="1"/>
</dbReference>
<proteinExistence type="inferred from homology"/>
<keyword evidence="5 13" id="KW-0808">Transferase</keyword>
<dbReference type="InterPro" id="IPR006366">
    <property type="entry name" value="CobA/CysG_C"/>
</dbReference>
<dbReference type="InterPro" id="IPR014777">
    <property type="entry name" value="4pyrrole_Mease_sub1"/>
</dbReference>
<dbReference type="InterPro" id="IPR050161">
    <property type="entry name" value="Siro_Cobalamin_biosynth"/>
</dbReference>
<evidence type="ECO:0000256" key="5">
    <source>
        <dbReference type="ARBA" id="ARBA00022679"/>
    </source>
</evidence>
<dbReference type="NCBIfam" id="TIGR01469">
    <property type="entry name" value="cobA_cysG_Cterm"/>
    <property type="match status" value="1"/>
</dbReference>
<accession>A0A7X8TTW2</accession>
<dbReference type="GO" id="GO:0016829">
    <property type="term" value="F:lyase activity"/>
    <property type="evidence" value="ECO:0007669"/>
    <property type="project" value="UniProtKB-KW"/>
</dbReference>
<evidence type="ECO:0000256" key="7">
    <source>
        <dbReference type="ARBA" id="ARBA00023002"/>
    </source>
</evidence>
<dbReference type="InterPro" id="IPR003043">
    <property type="entry name" value="Uropor_MeTrfase_CS"/>
</dbReference>
<keyword evidence="10" id="KW-0511">Multifunctional enzyme</keyword>
<reference evidence="15 16" key="1">
    <citation type="submission" date="2020-04" db="EMBL/GenBank/DDBJ databases">
        <title>Vibrio sp. SM6, a novel species isolated from seawater.</title>
        <authorList>
            <person name="Wang X."/>
        </authorList>
    </citation>
    <scope>NUCLEOTIDE SEQUENCE [LARGE SCALE GENOMIC DNA]</scope>
    <source>
        <strain evidence="15 16">SM6</strain>
    </source>
</reference>
<keyword evidence="6" id="KW-0949">S-adenosyl-L-methionine</keyword>
<keyword evidence="4 13" id="KW-0489">Methyltransferase</keyword>
<evidence type="ECO:0000256" key="1">
    <source>
        <dbReference type="ARBA" id="ARBA00005879"/>
    </source>
</evidence>
<dbReference type="InterPro" id="IPR035996">
    <property type="entry name" value="4pyrrol_Methylase_sf"/>
</dbReference>
<evidence type="ECO:0000256" key="3">
    <source>
        <dbReference type="ARBA" id="ARBA00022573"/>
    </source>
</evidence>
<comment type="pathway">
    <text evidence="11">Porphyrin-containing compound metabolism; siroheme biosynthesis; precorrin-2 from uroporphyrinogen III: step 1/1.</text>
</comment>
<dbReference type="GO" id="GO:0009236">
    <property type="term" value="P:cobalamin biosynthetic process"/>
    <property type="evidence" value="ECO:0007669"/>
    <property type="project" value="UniProtKB-KW"/>
</dbReference>
<dbReference type="Gene3D" id="3.40.1010.10">
    <property type="entry name" value="Cobalt-precorrin-4 Transmethylase, Domain 1"/>
    <property type="match status" value="1"/>
</dbReference>
<dbReference type="UniPathway" id="UPA00262">
    <property type="reaction ID" value="UER00211"/>
</dbReference>
<dbReference type="PANTHER" id="PTHR45790">
    <property type="entry name" value="SIROHEME SYNTHASE-RELATED"/>
    <property type="match status" value="1"/>
</dbReference>
<dbReference type="GO" id="GO:0032259">
    <property type="term" value="P:methylation"/>
    <property type="evidence" value="ECO:0007669"/>
    <property type="project" value="UniProtKB-KW"/>
</dbReference>
<dbReference type="PANTHER" id="PTHR45790:SF3">
    <property type="entry name" value="S-ADENOSYL-L-METHIONINE-DEPENDENT UROPORPHYRINOGEN III METHYLTRANSFERASE, CHLOROPLASTIC"/>
    <property type="match status" value="1"/>
</dbReference>
<dbReference type="GO" id="GO:0016491">
    <property type="term" value="F:oxidoreductase activity"/>
    <property type="evidence" value="ECO:0007669"/>
    <property type="project" value="UniProtKB-KW"/>
</dbReference>
<keyword evidence="8" id="KW-0456">Lyase</keyword>
<dbReference type="GO" id="GO:0004851">
    <property type="term" value="F:uroporphyrin-III C-methyltransferase activity"/>
    <property type="evidence" value="ECO:0007669"/>
    <property type="project" value="UniProtKB-EC"/>
</dbReference>
<dbReference type="NCBIfam" id="NF004790">
    <property type="entry name" value="PRK06136.1"/>
    <property type="match status" value="1"/>
</dbReference>
<evidence type="ECO:0000256" key="6">
    <source>
        <dbReference type="ARBA" id="ARBA00022691"/>
    </source>
</evidence>
<organism evidence="15 16">
    <name type="scientific">Vibrio agarilyticus</name>
    <dbReference type="NCBI Taxonomy" id="2726741"/>
    <lineage>
        <taxon>Bacteria</taxon>
        <taxon>Pseudomonadati</taxon>
        <taxon>Pseudomonadota</taxon>
        <taxon>Gammaproteobacteria</taxon>
        <taxon>Vibrionales</taxon>
        <taxon>Vibrionaceae</taxon>
        <taxon>Vibrio</taxon>
    </lineage>
</organism>
<dbReference type="GO" id="GO:0019354">
    <property type="term" value="P:siroheme biosynthetic process"/>
    <property type="evidence" value="ECO:0007669"/>
    <property type="project" value="UniProtKB-UniPathway"/>
</dbReference>
<sequence>MSEQAWFDNIWPQSEAQNTAKPTAFSQVKNDVSHRRSQFSAHLAQVEKVGALGRVEGDNREKRSPGGEAFDGRFGSDRTGFVSIVGAGPHDPELLTMKAVKAIMQADVLLYDRLVNREILTLSPDQCEWVYVGKRCGEVSIGQQEIGDLLVSLAQQGKRVVRLKGGDPFVFGRGGEEALALVEAGLRYEVIPGITAAIGCAASSAIPLTHRGLSRSVTFVTGQVVTGAFDAWSQLMQSGQTLVFYMGLEKAHSIQEGLINAGLAQDFPVAIITHGCSAQQQVHVTTLDQLMTLATRLKGISPALMIMGEVVRLRDQLCRVHEMAMEQKDCV</sequence>
<keyword evidence="9" id="KW-0627">Porphyrin biosynthesis</keyword>
<feature type="domain" description="Tetrapyrrole methylase" evidence="14">
    <location>
        <begin position="82"/>
        <end position="290"/>
    </location>
</feature>